<protein>
    <submittedName>
        <fullName evidence="5">T9SS type B sorting domain-containing protein</fullName>
    </submittedName>
</protein>
<dbReference type="GO" id="GO:0004553">
    <property type="term" value="F:hydrolase activity, hydrolyzing O-glycosyl compounds"/>
    <property type="evidence" value="ECO:0007669"/>
    <property type="project" value="UniProtKB-ARBA"/>
</dbReference>
<dbReference type="NCBIfam" id="TIGR04131">
    <property type="entry name" value="Bac_Flav_CTERM"/>
    <property type="match status" value="1"/>
</dbReference>
<feature type="domain" description="LamG-like jellyroll fold" evidence="4">
    <location>
        <begin position="45"/>
        <end position="195"/>
    </location>
</feature>
<keyword evidence="2" id="KW-1015">Disulfide bond</keyword>
<dbReference type="SMART" id="SM00560">
    <property type="entry name" value="LamGL"/>
    <property type="match status" value="1"/>
</dbReference>
<evidence type="ECO:0000256" key="1">
    <source>
        <dbReference type="ARBA" id="ARBA00022729"/>
    </source>
</evidence>
<dbReference type="Pfam" id="PF13385">
    <property type="entry name" value="Laminin_G_3"/>
    <property type="match status" value="1"/>
</dbReference>
<organism evidence="5 6">
    <name type="scientific">Phaeocystidibacter luteus</name>
    <dbReference type="NCBI Taxonomy" id="911197"/>
    <lineage>
        <taxon>Bacteria</taxon>
        <taxon>Pseudomonadati</taxon>
        <taxon>Bacteroidota</taxon>
        <taxon>Flavobacteriia</taxon>
        <taxon>Flavobacteriales</taxon>
        <taxon>Phaeocystidibacteraceae</taxon>
        <taxon>Phaeocystidibacter</taxon>
    </lineage>
</organism>
<keyword evidence="6" id="KW-1185">Reference proteome</keyword>
<evidence type="ECO:0000259" key="4">
    <source>
        <dbReference type="SMART" id="SM00560"/>
    </source>
</evidence>
<dbReference type="GO" id="GO:0005975">
    <property type="term" value="P:carbohydrate metabolic process"/>
    <property type="evidence" value="ECO:0007669"/>
    <property type="project" value="UniProtKB-ARBA"/>
</dbReference>
<dbReference type="EMBL" id="WBVO01000002">
    <property type="protein sequence ID" value="KAB2814114.1"/>
    <property type="molecule type" value="Genomic_DNA"/>
</dbReference>
<dbReference type="InterPro" id="IPR013320">
    <property type="entry name" value="ConA-like_dom_sf"/>
</dbReference>
<dbReference type="InterPro" id="IPR006558">
    <property type="entry name" value="LamG-like"/>
</dbReference>
<gene>
    <name evidence="5" type="ORF">F8C67_05380</name>
</gene>
<accession>A0A6N6RIL1</accession>
<evidence type="ECO:0000256" key="3">
    <source>
        <dbReference type="SAM" id="SignalP"/>
    </source>
</evidence>
<feature type="chain" id="PRO_5026684210" evidence="3">
    <location>
        <begin position="22"/>
        <end position="696"/>
    </location>
</feature>
<evidence type="ECO:0000256" key="2">
    <source>
        <dbReference type="ARBA" id="ARBA00023157"/>
    </source>
</evidence>
<evidence type="ECO:0000313" key="6">
    <source>
        <dbReference type="Proteomes" id="UP000468650"/>
    </source>
</evidence>
<dbReference type="RefSeq" id="WP_151666782.1">
    <property type="nucleotide sequence ID" value="NZ_WBVO01000002.1"/>
</dbReference>
<evidence type="ECO:0000313" key="5">
    <source>
        <dbReference type="EMBL" id="KAB2814114.1"/>
    </source>
</evidence>
<keyword evidence="1 3" id="KW-0732">Signal</keyword>
<sequence length="696" mass="79349">MPRLRAQFTLLLCVISMALVAQDISFTTATGNQQAYLIIPSQVTDNFRTVSFWIRPNQDWNASMSTVEPLLVKDKYGPSSQWGGRFGVYVENGYLKWTIADYNNQAGFTIQSDQQEWKRGVWYHLAFTIKRDEGMRMYVNGILQADSHPRDELPPPPVEGADEPFYLGTWGTQRTGSPNVTFDEVRFWSVARTEVQIREKMCQRTQCWNNLKAGYNFNDMNNGLIDDACNGVPVGWNASIKAGHITISGAPVGSVSTYMYTDSWIGKELGFAPGRDSLAVTGVNLPADEGIHIYYTNGMPQEREGIPDTVVEPDGVIGVWCSDTTGSWDMDFYFGGREHVCDVCSYIFSRDIHNTQWDVRSEISNGCGFTLLNESGHTRRWREEYFLVDSLYFTPNLLDSINVCANEVGFVMADLMTGATYEWDNGGTSFRRSVSQSGTVWVKMQWRDCVKYDSAFVTLDSIPEWQWVNDTTICQGDSIDLRCPVGGDVTYYWDTGDSTRSIRVGRAGVYELRVDNGNCTATNYVTVRVIPALSVDLGKDTLMCLGEGLRWRFNPNVGTYRWWNGSMSNEQRIFNDPGTYWVTLQNECFFVSDTINIDFVDCDCRIDIPNTFTPNLDRINESTGVFTKCYFQYYEFEIYDRWGNRVFYSTDPHARWDGTFRGKNCEIGLYMYKLQYRRWTGPADPVVKTGTMMLAR</sequence>
<dbReference type="AlphaFoldDB" id="A0A6N6RIL1"/>
<dbReference type="Proteomes" id="UP000468650">
    <property type="component" value="Unassembled WGS sequence"/>
</dbReference>
<reference evidence="5 6" key="1">
    <citation type="submission" date="2019-09" db="EMBL/GenBank/DDBJ databases">
        <title>Genomes of family Cryomorphaceae.</title>
        <authorList>
            <person name="Bowman J.P."/>
        </authorList>
    </citation>
    <scope>NUCLEOTIDE SEQUENCE [LARGE SCALE GENOMIC DNA]</scope>
    <source>
        <strain evidence="5 6">LMG 25704</strain>
    </source>
</reference>
<dbReference type="SUPFAM" id="SSF49899">
    <property type="entry name" value="Concanavalin A-like lectins/glucanases"/>
    <property type="match status" value="1"/>
</dbReference>
<proteinExistence type="predicted"/>
<comment type="caution">
    <text evidence="5">The sequence shown here is derived from an EMBL/GenBank/DDBJ whole genome shotgun (WGS) entry which is preliminary data.</text>
</comment>
<dbReference type="OrthoDB" id="9765926at2"/>
<feature type="signal peptide" evidence="3">
    <location>
        <begin position="1"/>
        <end position="21"/>
    </location>
</feature>
<dbReference type="Pfam" id="PF13585">
    <property type="entry name" value="CHU_C"/>
    <property type="match status" value="1"/>
</dbReference>
<dbReference type="InterPro" id="IPR026341">
    <property type="entry name" value="T9SS_type_B"/>
</dbReference>
<name>A0A6N6RIL1_9FLAO</name>
<dbReference type="Gene3D" id="2.60.120.200">
    <property type="match status" value="1"/>
</dbReference>